<dbReference type="GO" id="GO:0003676">
    <property type="term" value="F:nucleic acid binding"/>
    <property type="evidence" value="ECO:0007669"/>
    <property type="project" value="InterPro"/>
</dbReference>
<protein>
    <submittedName>
        <fullName evidence="3">Uncharacterized protein LOC115230689</fullName>
    </submittedName>
</protein>
<gene>
    <name evidence="3" type="primary">LOC115230689</name>
</gene>
<organism evidence="2 3">
    <name type="scientific">Octopus sinensis</name>
    <name type="common">East Asian common octopus</name>
    <dbReference type="NCBI Taxonomy" id="2607531"/>
    <lineage>
        <taxon>Eukaryota</taxon>
        <taxon>Metazoa</taxon>
        <taxon>Spiralia</taxon>
        <taxon>Lophotrochozoa</taxon>
        <taxon>Mollusca</taxon>
        <taxon>Cephalopoda</taxon>
        <taxon>Coleoidea</taxon>
        <taxon>Octopodiformes</taxon>
        <taxon>Octopoda</taxon>
        <taxon>Incirrata</taxon>
        <taxon>Octopodidae</taxon>
        <taxon>Octopus</taxon>
    </lineage>
</organism>
<name>A0A6P7U6W1_9MOLL</name>
<dbReference type="Proteomes" id="UP000515154">
    <property type="component" value="Linkage group LG1"/>
</dbReference>
<dbReference type="PANTHER" id="PTHR38681">
    <property type="entry name" value="RETROVIRUS-RELATED POL POLYPROTEIN FROM TRANSPOSON 412-LIKE PROTEIN-RELATED"/>
    <property type="match status" value="1"/>
</dbReference>
<dbReference type="Gene3D" id="3.30.420.10">
    <property type="entry name" value="Ribonuclease H-like superfamily/Ribonuclease H"/>
    <property type="match status" value="1"/>
</dbReference>
<dbReference type="InterPro" id="IPR001584">
    <property type="entry name" value="Integrase_cat-core"/>
</dbReference>
<dbReference type="RefSeq" id="XP_029656716.1">
    <property type="nucleotide sequence ID" value="XM_029800856.1"/>
</dbReference>
<dbReference type="SUPFAM" id="SSF53098">
    <property type="entry name" value="Ribonuclease H-like"/>
    <property type="match status" value="1"/>
</dbReference>
<keyword evidence="2" id="KW-1185">Reference proteome</keyword>
<reference evidence="3" key="1">
    <citation type="submission" date="2025-08" db="UniProtKB">
        <authorList>
            <consortium name="RefSeq"/>
        </authorList>
    </citation>
    <scope>IDENTIFICATION</scope>
</reference>
<dbReference type="PANTHER" id="PTHR38681:SF1">
    <property type="entry name" value="RETROVIRUS-RELATED POL POLYPROTEIN FROM TRANSPOSON 412-LIKE PROTEIN"/>
    <property type="match status" value="1"/>
</dbReference>
<dbReference type="InterPro" id="IPR012337">
    <property type="entry name" value="RNaseH-like_sf"/>
</dbReference>
<sequence>MSAFRSASSRERTSWTLQATRYQVPSHTHRPGWSLVGQLQIYLYIDLHQPFSRWPKAILLVNISAETVCRVLISGWTSRFRVLSRITTDRGRQLEACLFRELSRLLGVQHIRTTSYHPVANGIVKRFHRQLEAAICTVPDPHRWSEFLPIVLLGCRSAVNEDLGYSSAEFLYGTTCTNVGAYRLTECGPHILRHATLVILCRPVTNASS</sequence>
<dbReference type="PROSITE" id="PS50994">
    <property type="entry name" value="INTEGRASE"/>
    <property type="match status" value="1"/>
</dbReference>
<feature type="domain" description="Integrase catalytic" evidence="1">
    <location>
        <begin position="7"/>
        <end position="135"/>
    </location>
</feature>
<evidence type="ECO:0000313" key="2">
    <source>
        <dbReference type="Proteomes" id="UP000515154"/>
    </source>
</evidence>
<evidence type="ECO:0000313" key="3">
    <source>
        <dbReference type="RefSeq" id="XP_029656716.1"/>
    </source>
</evidence>
<accession>A0A6P7U6W1</accession>
<dbReference type="AlphaFoldDB" id="A0A6P7U6W1"/>
<proteinExistence type="predicted"/>
<dbReference type="KEGG" id="osn:115230689"/>
<dbReference type="GO" id="GO:0015074">
    <property type="term" value="P:DNA integration"/>
    <property type="evidence" value="ECO:0007669"/>
    <property type="project" value="InterPro"/>
</dbReference>
<evidence type="ECO:0000259" key="1">
    <source>
        <dbReference type="PROSITE" id="PS50994"/>
    </source>
</evidence>
<dbReference type="InterPro" id="IPR036397">
    <property type="entry name" value="RNaseH_sf"/>
</dbReference>